<dbReference type="Proteomes" id="UP000070544">
    <property type="component" value="Unassembled WGS sequence"/>
</dbReference>
<keyword evidence="3" id="KW-1185">Reference proteome</keyword>
<reference evidence="2 3" key="1">
    <citation type="journal article" date="2015" name="Genome Biol. Evol.">
        <title>Phylogenomic analyses indicate that early fungi evolved digesting cell walls of algal ancestors of land plants.</title>
        <authorList>
            <person name="Chang Y."/>
            <person name="Wang S."/>
            <person name="Sekimoto S."/>
            <person name="Aerts A.L."/>
            <person name="Choi C."/>
            <person name="Clum A."/>
            <person name="LaButti K.M."/>
            <person name="Lindquist E.A."/>
            <person name="Yee Ngan C."/>
            <person name="Ohm R.A."/>
            <person name="Salamov A.A."/>
            <person name="Grigoriev I.V."/>
            <person name="Spatafora J.W."/>
            <person name="Berbee M.L."/>
        </authorList>
    </citation>
    <scope>NUCLEOTIDE SEQUENCE [LARGE SCALE GENOMIC DNA]</scope>
    <source>
        <strain evidence="2 3">JEL478</strain>
    </source>
</reference>
<gene>
    <name evidence="2" type="ORF">M427DRAFT_147736</name>
</gene>
<evidence type="ECO:0000256" key="1">
    <source>
        <dbReference type="SAM" id="MobiDB-lite"/>
    </source>
</evidence>
<name>A0A139A5A0_GONPJ</name>
<sequence length="222" mass="22902">MATLCADHTANANRSCLLPPGIGMMELTNRCAVLGAPLPVHVAPQASAAYQDNASAHAQSPPRTPGQDVVLVNGQGGLLNTTQPGTGQGHVPADSPGGLQNAPSNDQAINVTEFLHSLIANGLIPEGSAGIPDDSGALEFLSPAVETESMADGMHDETKTSVEPHINSTPTGSVLLANQDQGSASRGKKAILQITLVRERRGEAREGKESYQFVDVEGLTVG</sequence>
<accession>A0A139A5A0</accession>
<evidence type="ECO:0000313" key="2">
    <source>
        <dbReference type="EMBL" id="KXS11563.1"/>
    </source>
</evidence>
<proteinExistence type="predicted"/>
<dbReference type="AlphaFoldDB" id="A0A139A5A0"/>
<evidence type="ECO:0000313" key="3">
    <source>
        <dbReference type="Proteomes" id="UP000070544"/>
    </source>
</evidence>
<protein>
    <submittedName>
        <fullName evidence="2">Uncharacterized protein</fullName>
    </submittedName>
</protein>
<organism evidence="2 3">
    <name type="scientific">Gonapodya prolifera (strain JEL478)</name>
    <name type="common">Monoblepharis prolifera</name>
    <dbReference type="NCBI Taxonomy" id="1344416"/>
    <lineage>
        <taxon>Eukaryota</taxon>
        <taxon>Fungi</taxon>
        <taxon>Fungi incertae sedis</taxon>
        <taxon>Chytridiomycota</taxon>
        <taxon>Chytridiomycota incertae sedis</taxon>
        <taxon>Monoblepharidomycetes</taxon>
        <taxon>Monoblepharidales</taxon>
        <taxon>Gonapodyaceae</taxon>
        <taxon>Gonapodya</taxon>
    </lineage>
</organism>
<feature type="region of interest" description="Disordered" evidence="1">
    <location>
        <begin position="75"/>
        <end position="105"/>
    </location>
</feature>
<dbReference type="EMBL" id="KQ965800">
    <property type="protein sequence ID" value="KXS11563.1"/>
    <property type="molecule type" value="Genomic_DNA"/>
</dbReference>